<gene>
    <name evidence="6" type="ORF">HID58_025662</name>
</gene>
<evidence type="ECO:0000313" key="6">
    <source>
        <dbReference type="EMBL" id="KAH0918002.1"/>
    </source>
</evidence>
<dbReference type="InterPro" id="IPR036893">
    <property type="entry name" value="SBP_sf"/>
</dbReference>
<comment type="caution">
    <text evidence="6">The sequence shown here is derived from an EMBL/GenBank/DDBJ whole genome shotgun (WGS) entry which is preliminary data.</text>
</comment>
<keyword evidence="3" id="KW-0862">Zinc</keyword>
<proteinExistence type="predicted"/>
<dbReference type="EMBL" id="JAGKQM010000007">
    <property type="protein sequence ID" value="KAH0918002.1"/>
    <property type="molecule type" value="Genomic_DNA"/>
</dbReference>
<name>A0ABQ8CLR6_BRANA</name>
<evidence type="ECO:0000259" key="5">
    <source>
        <dbReference type="PROSITE" id="PS51141"/>
    </source>
</evidence>
<dbReference type="Pfam" id="PF03110">
    <property type="entry name" value="SBP"/>
    <property type="match status" value="1"/>
</dbReference>
<feature type="domain" description="SBP-type" evidence="5">
    <location>
        <begin position="153"/>
        <end position="230"/>
    </location>
</feature>
<reference evidence="6 7" key="1">
    <citation type="submission" date="2021-05" db="EMBL/GenBank/DDBJ databases">
        <title>Genome Assembly of Synthetic Allotetraploid Brassica napus Reveals Homoeologous Exchanges between Subgenomes.</title>
        <authorList>
            <person name="Davis J.T."/>
        </authorList>
    </citation>
    <scope>NUCLEOTIDE SEQUENCE [LARGE SCALE GENOMIC DNA]</scope>
    <source>
        <strain evidence="7">cv. Da-Ae</strain>
        <tissue evidence="6">Seedling</tissue>
    </source>
</reference>
<accession>A0ABQ8CLR6</accession>
<dbReference type="PROSITE" id="PS51141">
    <property type="entry name" value="ZF_SBP"/>
    <property type="match status" value="1"/>
</dbReference>
<evidence type="ECO:0000256" key="2">
    <source>
        <dbReference type="ARBA" id="ARBA00022771"/>
    </source>
</evidence>
<evidence type="ECO:0000256" key="4">
    <source>
        <dbReference type="PROSITE-ProRule" id="PRU00470"/>
    </source>
</evidence>
<evidence type="ECO:0000256" key="1">
    <source>
        <dbReference type="ARBA" id="ARBA00022723"/>
    </source>
</evidence>
<organism evidence="6 7">
    <name type="scientific">Brassica napus</name>
    <name type="common">Rape</name>
    <dbReference type="NCBI Taxonomy" id="3708"/>
    <lineage>
        <taxon>Eukaryota</taxon>
        <taxon>Viridiplantae</taxon>
        <taxon>Streptophyta</taxon>
        <taxon>Embryophyta</taxon>
        <taxon>Tracheophyta</taxon>
        <taxon>Spermatophyta</taxon>
        <taxon>Magnoliopsida</taxon>
        <taxon>eudicotyledons</taxon>
        <taxon>Gunneridae</taxon>
        <taxon>Pentapetalae</taxon>
        <taxon>rosids</taxon>
        <taxon>malvids</taxon>
        <taxon>Brassicales</taxon>
        <taxon>Brassicaceae</taxon>
        <taxon>Brassiceae</taxon>
        <taxon>Brassica</taxon>
    </lineage>
</organism>
<dbReference type="Gene3D" id="4.10.1100.10">
    <property type="entry name" value="Transcription factor, SBP-box domain"/>
    <property type="match status" value="1"/>
</dbReference>
<keyword evidence="7" id="KW-1185">Reference proteome</keyword>
<evidence type="ECO:0000313" key="7">
    <source>
        <dbReference type="Proteomes" id="UP000824890"/>
    </source>
</evidence>
<dbReference type="PANTHER" id="PTHR31251">
    <property type="entry name" value="SQUAMOSA PROMOTER-BINDING-LIKE PROTEIN 4"/>
    <property type="match status" value="1"/>
</dbReference>
<dbReference type="InterPro" id="IPR004333">
    <property type="entry name" value="SBP_dom"/>
</dbReference>
<dbReference type="PANTHER" id="PTHR31251:SF117">
    <property type="entry name" value="SBP-TYPE DOMAIN-CONTAINING PROTEIN"/>
    <property type="match status" value="1"/>
</dbReference>
<sequence length="403" mass="45034">MDCNMVSPLWDWEHLIIPNLSKTETDKKPPSTTDWDIEKGEGIESILFPSFTGSSSTTGFLSSQLTSTNSSSPKLKSSLGDFDQVKASTALQVVSAESDLCLKLGKRSYSDEETWGRNNNNDISAAVSVKLLTPPSVVALKKSKSSCGQSMQVPRCQIDGCELDLSSAKDYHRKHRVCESHSKSPVVTVGGFERRFCQQCSRLHAVSEFDEKKRSCRKRLSHHNARRRKPQGMFPLNPERVYNGRQHTNMLWNELSLNTGSEEKYAWGTTTYETKPTQMESGFTLNFQRGSGAEEQQVFASSNLSFSAYQTSAGKSNFQLPSKGSIYSFTFYSALTLLWISEVETEFYMFLEGVGEYSGGLYETQDFYSALSLLSTSSDSHGTKHHPMVESQPIHGTFPTHFI</sequence>
<protein>
    <recommendedName>
        <fullName evidence="5">SBP-type domain-containing protein</fullName>
    </recommendedName>
</protein>
<evidence type="ECO:0000256" key="3">
    <source>
        <dbReference type="ARBA" id="ARBA00022833"/>
    </source>
</evidence>
<dbReference type="Proteomes" id="UP000824890">
    <property type="component" value="Unassembled WGS sequence"/>
</dbReference>
<dbReference type="InterPro" id="IPR044817">
    <property type="entry name" value="SBP-like"/>
</dbReference>
<keyword evidence="2 4" id="KW-0863">Zinc-finger</keyword>
<dbReference type="SUPFAM" id="SSF103612">
    <property type="entry name" value="SBT domain"/>
    <property type="match status" value="1"/>
</dbReference>
<keyword evidence="1" id="KW-0479">Metal-binding</keyword>